<proteinExistence type="predicted"/>
<evidence type="ECO:0000313" key="2">
    <source>
        <dbReference type="Proteomes" id="UP000229297"/>
    </source>
</evidence>
<dbReference type="Proteomes" id="UP000229297">
    <property type="component" value="Unassembled WGS sequence"/>
</dbReference>
<dbReference type="CDD" id="cd00102">
    <property type="entry name" value="IPT"/>
    <property type="match status" value="1"/>
</dbReference>
<evidence type="ECO:0000313" key="1">
    <source>
        <dbReference type="EMBL" id="PIX17630.1"/>
    </source>
</evidence>
<dbReference type="Gene3D" id="2.60.40.10">
    <property type="entry name" value="Immunoglobulins"/>
    <property type="match status" value="2"/>
</dbReference>
<dbReference type="InterPro" id="IPR014756">
    <property type="entry name" value="Ig_E-set"/>
</dbReference>
<dbReference type="InterPro" id="IPR013783">
    <property type="entry name" value="Ig-like_fold"/>
</dbReference>
<dbReference type="EMBL" id="PFIC01000066">
    <property type="protein sequence ID" value="PIX17630.1"/>
    <property type="molecule type" value="Genomic_DNA"/>
</dbReference>
<accession>A0A2M7JDZ8</accession>
<protein>
    <recommendedName>
        <fullName evidence="3">IPT/TIG domain-containing protein</fullName>
    </recommendedName>
</protein>
<gene>
    <name evidence="1" type="ORF">COZ71_02310</name>
</gene>
<reference evidence="2" key="1">
    <citation type="submission" date="2017-09" db="EMBL/GenBank/DDBJ databases">
        <title>Depth-based differentiation of microbial function through sediment-hosted aquifers and enrichment of novel symbionts in the deep terrestrial subsurface.</title>
        <authorList>
            <person name="Probst A.J."/>
            <person name="Ladd B."/>
            <person name="Jarett J.K."/>
            <person name="Geller-Mcgrath D.E."/>
            <person name="Sieber C.M.K."/>
            <person name="Emerson J.B."/>
            <person name="Anantharaman K."/>
            <person name="Thomas B.C."/>
            <person name="Malmstrom R."/>
            <person name="Stieglmeier M."/>
            <person name="Klingl A."/>
            <person name="Woyke T."/>
            <person name="Ryan C.M."/>
            <person name="Banfield J.F."/>
        </authorList>
    </citation>
    <scope>NUCLEOTIDE SEQUENCE [LARGE SCALE GENOMIC DNA]</scope>
</reference>
<comment type="caution">
    <text evidence="1">The sequence shown here is derived from an EMBL/GenBank/DDBJ whole genome shotgun (WGS) entry which is preliminary data.</text>
</comment>
<name>A0A2M7JDZ8_9BACT</name>
<dbReference type="SUPFAM" id="SSF81296">
    <property type="entry name" value="E set domains"/>
    <property type="match status" value="1"/>
</dbReference>
<evidence type="ECO:0008006" key="3">
    <source>
        <dbReference type="Google" id="ProtNLM"/>
    </source>
</evidence>
<sequence>MEILGTGYAANDGITVAFGINASIQQTVASMYGTFSTTWTVDTQSFGTTTIIASGISMAINVFQILPDVCNVFPTSGTVGTIVTIKGTGYAANDMINIKFGTNFNIQQAEVNSAGSFSTTFTIDTQAYGTTTITVSGAGTATNVFQILPEVYSVVPTQGTVGMIVTILGTGYAANDSITVAFGTNANIQQVVASSYGSFTAVWTVDTQAFGTTTITAKGVNENIAAINSFRILPEVVSVQPTQGTVGTIVTIFGTGYAANDNINITFGNTNNIGATIANTNGSWTAVWTVDTQSYGTTTITASGVSVATNSFRILPEVVSVQPTAGTVGTIVNISGTGYATNDNITVAFGTNATIQTTIASGYGSWTTSWTVDTQSYGTTTITASGVSVATNSFRILPEVVSVQPTQGTVGTMVTILGTGYAANDSINIDFGNTNNIQITAANTNGSFTCVWTVDTQAYGTTTITASGVSVNIAATNSFRILPEIYSVMPAAGTVGTIVTIRGTGYGANDNITISFGINTNIQQAVASMYGSFTAVWTVDTQVYGTTTITASGISSATNMFHILLEVISVQPTAGSVGMVVTVAGTGYAANDNITIAFGTNANIQQTVASSYGTFSTTWTVDTQQYGTTTVTASGVNVAVSIFRILPEVVSVSPTDGTVGTIVTVSGTGYGGSDNITIAFGINPTIQQVVASQYGTFSTTWTVDTQHYGTTTITASGVSVATNVFHILPQVYSVIPTAGTVGTIVTICGTGYGSNDNITIAFGINPAIQQTVTSTNGSFTTIWTVDTQTYGTTTIIVTGANSSGDENTFFINHVIAYMTPTKATVGSIIKMMGTGYGASQEVQVAFGITNPIATITTDNRGLFEITWTVDSQIIGSKTVTVSVDTLTDTVSLKILSAIILVPDYGSAGEAVSVIGTGFGSNENIRVDFGERYGMVFGKASENGTFNIQFILVSQQISRVKITATGLTTNAMVEAYLRLMVVNISPEVGYGLPGDLITISGRGFAFGEFIDANTIMIGSRTVAHGVITIAQDGTFGSMTITVPNLPVGMHDITILIGQAKYNFLGMYEVKPSINLGEYMAGPPSAGYKISFNATGFPSNGIIKGMELDQYDNILMVHEVSNNMGTYNTLYKTTRISVDGTVTIEMTLPAMPLGSKTLRISVDTEGGGKWLYDFKNVYFVSNAPVLFEESLSPESAAAGTQFMFRCRYQEKDGEVPQNGYPRVVIYKNGDVWATVPMEMWGNIPHYTGSYWVAKQTMSESGYYEYRYEARDIHGVPATGIATSLHRGPWVGVYPTLSWVGTGSMGYETDGVSPDTGSPETLFTFKVKYTHVFAPASGYPRVILYKDGIEAGSLILSGSGTGYSSGVVFSTTTTLPNMGSYSYRFDVIDIKGIPACGEPIKERIGPMVSTIPTLSWLETAGYESDGVSPDDGTKDTVFTFKVKYTGMIPPAANSPRVIITSTGGEVIEGKMFGTGTSYADGVEFSYATKLSGKGIYSYSFRGEDANGMIATGTPIQIMSGPKVNISPVLSWAGGIDYGTSGVSPLIGAVGDKFIYKVKYTDDSDAPAYIRVVIKAADGSSMLYDLVLESGTATSGVYSTTINLTTSGTYSYRFEAQDGKGADAIGTPTGIFAGPTVVTTGCSLSSGGVDLNTGTANTTVFTYSVIYTDSKNQALKIGYPKIHILLGEKEVKGGLMSPVDFMDTTYTDGKAYQYKGSLPYSGQYSFWFEAFNKNNEPARTDVFQGPTVGGVNVAPNLSWTGEVGYENDGVNPDGVGSGKECVYKVKYTDVNNDSIADGYPKVSIYNPFGQLISSVVMEYESGSWSTGAIYRLATSTFPVSGRYSYKFEAKDAVGATAIGSPVATNNGPTVSGAPELSWIGSTVYEKDGIDPEFGSAKNTVFIYQVRYTDPDGDKPYPGYPKLHIYKGGVELAGESPKSMIKVTVGETDAVYKSGVVYKVANTFKIGGSEYTYRFEATDRWGVPAIGEPMSRMMDAPDISTPPVLKWTKMSNGYIRDGVDPDSGQCGASFTFTVKYSDYDNDAPAPGYPQVAIFAGDTLFDSFTMAHVDPVDNNYKDGKLYTYSVKLPITGVYSYQFVACDINNIPAQGVAVVKQKGPVVSSAPAIEWLGTEYMGYEYDGLEPHEGKFGTNFVFKVRYMDIDGDAPDTDSPRVHLFVGGEDVTPKKAGYIMKPLTSVNKDYKKGVIYSYSVKLMNNGEYSYEFRGEDKYGVSAGGAASTRMPGPIVSGRNVRPTLSWPVGKKAGVVPVIGEPEFPFVFEVVYKDINNDAPGEYYPVVKILKNRVTTEYPMIAVGTGTNAEGMLYRAEIRLSSGVYYHSFAAKDSYGLLATGIPRSIKKGPYVAYAPSLSEGEHTPSIGQVSRTRFTFKVKYTDTGKFVPYPGYPKIHILCGGKDIPNSPFVMTANNRNKPEIGKQYKCIRSLPYVSDAYTYYFEAKNYLGVPGMPTTEYQGPSVSGSKNWPPKINWVGSVGYLTDGVNPDVGTPLTNLVFSIRYEDPESQAPKDGYPKVYIYKDTNIPVGTYQMVNVGTSSYAQGAVFATTDTINLPVGAYGYKFEAYDNGNLLATGIPTKLKNGLIVTNAPVLSWAADTGYGTDGVNPESGVVKKTTFKYLVRYQDEDNNPPAAGYPKLYITKSDGTPITGSPFAMQFVAGSGQPYNGLYEYKGVIFRESGEYKYQIEAYDKNMMRAEGDASGVEMVNPVISSEWASQIERMITIDRVVDTYNYPNPTYNGITTFRCEFDNEGTLTAGSVKVSVDVYDVAGDPVWSDSVDSKSVPVEVPWYGRNEADREVANGVYIYRMIVEYNDKREVKIGKIAVIR</sequence>
<dbReference type="Gene3D" id="2.60.40.4070">
    <property type="match status" value="1"/>
</dbReference>
<organism evidence="1 2">
    <name type="scientific">Candidatus Desantisbacteria bacterium CG_4_8_14_3_um_filter_40_12</name>
    <dbReference type="NCBI Taxonomy" id="1974545"/>
    <lineage>
        <taxon>Bacteria</taxon>
        <taxon>Candidatus Desantisiibacteriota</taxon>
    </lineage>
</organism>